<proteinExistence type="predicted"/>
<dbReference type="RefSeq" id="WP_204445428.1">
    <property type="nucleotide sequence ID" value="NZ_JACJKY010000006.1"/>
</dbReference>
<evidence type="ECO:0000313" key="2">
    <source>
        <dbReference type="Proteomes" id="UP000774750"/>
    </source>
</evidence>
<comment type="caution">
    <text evidence="1">The sequence shown here is derived from an EMBL/GenBank/DDBJ whole genome shotgun (WGS) entry which is preliminary data.</text>
</comment>
<dbReference type="Proteomes" id="UP000774750">
    <property type="component" value="Unassembled WGS sequence"/>
</dbReference>
<gene>
    <name evidence="1" type="ORF">H6A12_04905</name>
</gene>
<reference evidence="1" key="1">
    <citation type="submission" date="2020-08" db="EMBL/GenBank/DDBJ databases">
        <authorList>
            <person name="Cejkova D."/>
            <person name="Kubasova T."/>
            <person name="Jahodarova E."/>
            <person name="Rychlik I."/>
        </authorList>
    </citation>
    <scope>NUCLEOTIDE SEQUENCE</scope>
    <source>
        <strain evidence="1">An559</strain>
    </source>
</reference>
<sequence>MKKRYEVHMGDPGKLPHISFIVQAENEFEAEKLANKRYPKLEICSIKEK</sequence>
<organism evidence="1 2">
    <name type="scientific">Merdimmobilis hominis</name>
    <dbReference type="NCBI Taxonomy" id="2897707"/>
    <lineage>
        <taxon>Bacteria</taxon>
        <taxon>Bacillati</taxon>
        <taxon>Bacillota</taxon>
        <taxon>Clostridia</taxon>
        <taxon>Eubacteriales</taxon>
        <taxon>Oscillospiraceae</taxon>
        <taxon>Merdimmobilis</taxon>
    </lineage>
</organism>
<reference evidence="1" key="2">
    <citation type="journal article" date="2021" name="Sci. Rep.">
        <title>The distribution of antibiotic resistance genes in chicken gut microbiota commensals.</title>
        <authorList>
            <person name="Juricova H."/>
            <person name="Matiasovicova J."/>
            <person name="Kubasova T."/>
            <person name="Cejkova D."/>
            <person name="Rychlik I."/>
        </authorList>
    </citation>
    <scope>NUCLEOTIDE SEQUENCE</scope>
    <source>
        <strain evidence="1">An559</strain>
    </source>
</reference>
<keyword evidence="2" id="KW-1185">Reference proteome</keyword>
<name>A0A938X8C3_9FIRM</name>
<dbReference type="EMBL" id="JACJKY010000006">
    <property type="protein sequence ID" value="MBM6920494.1"/>
    <property type="molecule type" value="Genomic_DNA"/>
</dbReference>
<accession>A0A938X8C3</accession>
<dbReference type="AlphaFoldDB" id="A0A938X8C3"/>
<protein>
    <submittedName>
        <fullName evidence="1">Uncharacterized protein</fullName>
    </submittedName>
</protein>
<evidence type="ECO:0000313" key="1">
    <source>
        <dbReference type="EMBL" id="MBM6920494.1"/>
    </source>
</evidence>